<organism evidence="1 2">
    <name type="scientific">Galerina marginata (strain CBS 339.88)</name>
    <dbReference type="NCBI Taxonomy" id="685588"/>
    <lineage>
        <taxon>Eukaryota</taxon>
        <taxon>Fungi</taxon>
        <taxon>Dikarya</taxon>
        <taxon>Basidiomycota</taxon>
        <taxon>Agaricomycotina</taxon>
        <taxon>Agaricomycetes</taxon>
        <taxon>Agaricomycetidae</taxon>
        <taxon>Agaricales</taxon>
        <taxon>Agaricineae</taxon>
        <taxon>Strophariaceae</taxon>
        <taxon>Galerina</taxon>
    </lineage>
</organism>
<dbReference type="EMBL" id="KL142404">
    <property type="protein sequence ID" value="KDR69118.1"/>
    <property type="molecule type" value="Genomic_DNA"/>
</dbReference>
<evidence type="ECO:0000313" key="1">
    <source>
        <dbReference type="EMBL" id="KDR69118.1"/>
    </source>
</evidence>
<accession>A0A067SQR0</accession>
<dbReference type="Proteomes" id="UP000027222">
    <property type="component" value="Unassembled WGS sequence"/>
</dbReference>
<keyword evidence="2" id="KW-1185">Reference proteome</keyword>
<proteinExistence type="predicted"/>
<gene>
    <name evidence="1" type="ORF">GALMADRAFT_934755</name>
</gene>
<sequence>MSVRFLRPDPTRVSMTFELQKEERKNRLGIRFLTIRRGRLHFCIVRPSSAIESAFMTVHKRRTIKHSQYQVVSDAICICHFVTYPRLFVCLRQCRRMNTSEPLLKLLFAFDPTPADIPVTFVTESVASFLPSTRAYMKDSRASATDFGRLRCSSAPTISAGTNSDRQ</sequence>
<dbReference type="HOGENOM" id="CLU_1594673_0_0_1"/>
<reference evidence="2" key="1">
    <citation type="journal article" date="2014" name="Proc. Natl. Acad. Sci. U.S.A.">
        <title>Extensive sampling of basidiomycete genomes demonstrates inadequacy of the white-rot/brown-rot paradigm for wood decay fungi.</title>
        <authorList>
            <person name="Riley R."/>
            <person name="Salamov A.A."/>
            <person name="Brown D.W."/>
            <person name="Nagy L.G."/>
            <person name="Floudas D."/>
            <person name="Held B.W."/>
            <person name="Levasseur A."/>
            <person name="Lombard V."/>
            <person name="Morin E."/>
            <person name="Otillar R."/>
            <person name="Lindquist E.A."/>
            <person name="Sun H."/>
            <person name="LaButti K.M."/>
            <person name="Schmutz J."/>
            <person name="Jabbour D."/>
            <person name="Luo H."/>
            <person name="Baker S.E."/>
            <person name="Pisabarro A.G."/>
            <person name="Walton J.D."/>
            <person name="Blanchette R.A."/>
            <person name="Henrissat B."/>
            <person name="Martin F."/>
            <person name="Cullen D."/>
            <person name="Hibbett D.S."/>
            <person name="Grigoriev I.V."/>
        </authorList>
    </citation>
    <scope>NUCLEOTIDE SEQUENCE [LARGE SCALE GENOMIC DNA]</scope>
    <source>
        <strain evidence="2">CBS 339.88</strain>
    </source>
</reference>
<name>A0A067SQR0_GALM3</name>
<protein>
    <submittedName>
        <fullName evidence="1">Uncharacterized protein</fullName>
    </submittedName>
</protein>
<evidence type="ECO:0000313" key="2">
    <source>
        <dbReference type="Proteomes" id="UP000027222"/>
    </source>
</evidence>
<dbReference type="AlphaFoldDB" id="A0A067SQR0"/>